<proteinExistence type="predicted"/>
<evidence type="ECO:0000259" key="6">
    <source>
        <dbReference type="Pfam" id="PF00583"/>
    </source>
</evidence>
<evidence type="ECO:0000256" key="3">
    <source>
        <dbReference type="ARBA" id="ARBA00022679"/>
    </source>
</evidence>
<reference evidence="7 8" key="1">
    <citation type="submission" date="2018-01" db="EMBL/GenBank/DDBJ databases">
        <title>Genome sequence of the PGP bacterium Paenibacillus illinoisensis E3.</title>
        <authorList>
            <person name="Rolli E."/>
            <person name="Marasco R."/>
            <person name="Bessem C."/>
            <person name="Michoud G."/>
            <person name="Gaiarsa S."/>
            <person name="Borin S."/>
            <person name="Daffonchio D."/>
        </authorList>
    </citation>
    <scope>NUCLEOTIDE SEQUENCE [LARGE SCALE GENOMIC DNA]</scope>
    <source>
        <strain evidence="7 8">E3</strain>
    </source>
</reference>
<comment type="caution">
    <text evidence="7">The sequence shown here is derived from an EMBL/GenBank/DDBJ whole genome shotgun (WGS) entry which is preliminary data.</text>
</comment>
<dbReference type="Gene3D" id="3.40.630.30">
    <property type="match status" value="1"/>
</dbReference>
<dbReference type="InterPro" id="IPR016181">
    <property type="entry name" value="Acyl_CoA_acyltransferase"/>
</dbReference>
<gene>
    <name evidence="7" type="ORF">PIL02S_03537</name>
</gene>
<keyword evidence="3" id="KW-0808">Transferase</keyword>
<dbReference type="EMBL" id="PRLG01000020">
    <property type="protein sequence ID" value="PYY28381.1"/>
    <property type="molecule type" value="Genomic_DNA"/>
</dbReference>
<feature type="domain" description="N-acetyltransferase" evidence="6">
    <location>
        <begin position="37"/>
        <end position="141"/>
    </location>
</feature>
<organism evidence="7 8">
    <name type="scientific">Paenibacillus illinoisensis</name>
    <dbReference type="NCBI Taxonomy" id="59845"/>
    <lineage>
        <taxon>Bacteria</taxon>
        <taxon>Bacillati</taxon>
        <taxon>Bacillota</taxon>
        <taxon>Bacilli</taxon>
        <taxon>Bacillales</taxon>
        <taxon>Paenibacillaceae</taxon>
        <taxon>Paenibacillus</taxon>
    </lineage>
</organism>
<dbReference type="InterPro" id="IPR000182">
    <property type="entry name" value="GNAT_dom"/>
</dbReference>
<dbReference type="OrthoDB" id="2973116at2"/>
<dbReference type="GO" id="GO:0016747">
    <property type="term" value="F:acyltransferase activity, transferring groups other than amino-acyl groups"/>
    <property type="evidence" value="ECO:0007669"/>
    <property type="project" value="InterPro"/>
</dbReference>
<dbReference type="AlphaFoldDB" id="A0A2W0CXL2"/>
<evidence type="ECO:0000256" key="4">
    <source>
        <dbReference type="ARBA" id="ARBA00023315"/>
    </source>
</evidence>
<keyword evidence="4" id="KW-0012">Acyltransferase</keyword>
<evidence type="ECO:0000313" key="8">
    <source>
        <dbReference type="Proteomes" id="UP000247459"/>
    </source>
</evidence>
<evidence type="ECO:0000256" key="5">
    <source>
        <dbReference type="ARBA" id="ARBA00049880"/>
    </source>
</evidence>
<comment type="catalytic activity">
    <reaction evidence="5">
        <text>glycyl-tRNA(Gly) + acetyl-CoA = N-acetylglycyl-tRNA(Gly) + CoA + H(+)</text>
        <dbReference type="Rhea" id="RHEA:81867"/>
        <dbReference type="Rhea" id="RHEA-COMP:9683"/>
        <dbReference type="Rhea" id="RHEA-COMP:19766"/>
        <dbReference type="ChEBI" id="CHEBI:15378"/>
        <dbReference type="ChEBI" id="CHEBI:57287"/>
        <dbReference type="ChEBI" id="CHEBI:57288"/>
        <dbReference type="ChEBI" id="CHEBI:78522"/>
        <dbReference type="ChEBI" id="CHEBI:232036"/>
    </reaction>
</comment>
<dbReference type="PANTHER" id="PTHR36449">
    <property type="entry name" value="ACETYLTRANSFERASE-RELATED"/>
    <property type="match status" value="1"/>
</dbReference>
<keyword evidence="2" id="KW-1277">Toxin-antitoxin system</keyword>
<protein>
    <recommendedName>
        <fullName evidence="6">N-acetyltransferase domain-containing protein</fullName>
    </recommendedName>
</protein>
<keyword evidence="1" id="KW-0678">Repressor</keyword>
<accession>A0A2W0CXL2</accession>
<sequence>MHSKFLDESDYDLIKEFVCEDEPTVGDFLREQALKFQHLNLASTRLFFDDDNNFVGYYTLYNDMMEIGKEKRIKHGMDHLPSFKFYPAIKLHYLGVDSKHRKNGYGRYMLLHSLDTAEKISELSGCLFLSLESLPSSKEFYIRHEFKVLSYNAPYTNMFFKLGEL</sequence>
<evidence type="ECO:0000256" key="1">
    <source>
        <dbReference type="ARBA" id="ARBA00022491"/>
    </source>
</evidence>
<dbReference type="Pfam" id="PF00583">
    <property type="entry name" value="Acetyltransf_1"/>
    <property type="match status" value="1"/>
</dbReference>
<dbReference type="Proteomes" id="UP000247459">
    <property type="component" value="Unassembled WGS sequence"/>
</dbReference>
<evidence type="ECO:0000313" key="7">
    <source>
        <dbReference type="EMBL" id="PYY28381.1"/>
    </source>
</evidence>
<dbReference type="PANTHER" id="PTHR36449:SF1">
    <property type="entry name" value="ACETYLTRANSFERASE"/>
    <property type="match status" value="1"/>
</dbReference>
<name>A0A2W0CXL2_9BACL</name>
<dbReference type="SUPFAM" id="SSF55729">
    <property type="entry name" value="Acyl-CoA N-acyltransferases (Nat)"/>
    <property type="match status" value="1"/>
</dbReference>
<dbReference type="RefSeq" id="WP_110821014.1">
    <property type="nucleotide sequence ID" value="NZ_PRLG01000020.1"/>
</dbReference>
<evidence type="ECO:0000256" key="2">
    <source>
        <dbReference type="ARBA" id="ARBA00022649"/>
    </source>
</evidence>